<feature type="domain" description="Cytochrome c-552/4" evidence="2">
    <location>
        <begin position="37"/>
        <end position="110"/>
    </location>
</feature>
<feature type="chain" id="PRO_5028802705" evidence="1">
    <location>
        <begin position="26"/>
        <end position="156"/>
    </location>
</feature>
<reference evidence="3 4" key="1">
    <citation type="submission" date="2020-01" db="EMBL/GenBank/DDBJ databases">
        <title>Genome sequence of Desulfovibrio aerotolerans DSM 16695(T).</title>
        <authorList>
            <person name="Karnachuk O."/>
            <person name="Avakyan M."/>
            <person name="Mardanov A."/>
            <person name="Kadnikov V."/>
            <person name="Ravin N."/>
        </authorList>
    </citation>
    <scope>NUCLEOTIDE SEQUENCE [LARGE SCALE GENOMIC DNA]</scope>
    <source>
        <strain evidence="3 4">DSM 16695</strain>
    </source>
</reference>
<proteinExistence type="predicted"/>
<feature type="signal peptide" evidence="1">
    <location>
        <begin position="1"/>
        <end position="25"/>
    </location>
</feature>
<evidence type="ECO:0000256" key="1">
    <source>
        <dbReference type="SAM" id="SignalP"/>
    </source>
</evidence>
<dbReference type="EMBL" id="WVUD01000029">
    <property type="protein sequence ID" value="MYL84328.1"/>
    <property type="molecule type" value="Genomic_DNA"/>
</dbReference>
<gene>
    <name evidence="3" type="ORF">GTA51_14445</name>
</gene>
<keyword evidence="1" id="KW-0732">Signal</keyword>
<accession>A0A7C9MK29</accession>
<dbReference type="InterPro" id="IPR023155">
    <property type="entry name" value="Cyt_c-552/4"/>
</dbReference>
<evidence type="ECO:0000259" key="2">
    <source>
        <dbReference type="Pfam" id="PF13435"/>
    </source>
</evidence>
<protein>
    <submittedName>
        <fullName evidence="3">Cytochrome C</fullName>
    </submittedName>
</protein>
<dbReference type="SUPFAM" id="SSF48695">
    <property type="entry name" value="Multiheme cytochromes"/>
    <property type="match status" value="1"/>
</dbReference>
<dbReference type="OrthoDB" id="9814800at2"/>
<name>A0A7C9MK29_9BACT</name>
<dbReference type="InterPro" id="IPR036280">
    <property type="entry name" value="Multihaem_cyt_sf"/>
</dbReference>
<dbReference type="RefSeq" id="WP_160962247.1">
    <property type="nucleotide sequence ID" value="NZ_WVUD01000029.1"/>
</dbReference>
<keyword evidence="4" id="KW-1185">Reference proteome</keyword>
<evidence type="ECO:0000313" key="4">
    <source>
        <dbReference type="Proteomes" id="UP000482487"/>
    </source>
</evidence>
<evidence type="ECO:0000313" key="3">
    <source>
        <dbReference type="EMBL" id="MYL84328.1"/>
    </source>
</evidence>
<sequence>MGWRLPGCLLAAAGLSLSLASVAPAQPGPARYVGSAACAPCHAGQYERFQRFSKKAHSSKSLRLMAKGLTDQEQAGCYACHTTGYGRPGGFTDFTATPELADAGCEVCHGPGADHAASGDPAAIKSHLTLADCDPCHNDARVRSFGYKPLLHAGAH</sequence>
<organism evidence="3 4">
    <name type="scientific">Solidesulfovibrio aerotolerans</name>
    <dbReference type="NCBI Taxonomy" id="295255"/>
    <lineage>
        <taxon>Bacteria</taxon>
        <taxon>Pseudomonadati</taxon>
        <taxon>Thermodesulfobacteriota</taxon>
        <taxon>Desulfovibrionia</taxon>
        <taxon>Desulfovibrionales</taxon>
        <taxon>Desulfovibrionaceae</taxon>
        <taxon>Solidesulfovibrio</taxon>
    </lineage>
</organism>
<dbReference type="AlphaFoldDB" id="A0A7C9MK29"/>
<dbReference type="Proteomes" id="UP000482487">
    <property type="component" value="Unassembled WGS sequence"/>
</dbReference>
<dbReference type="Gene3D" id="1.10.1130.10">
    <property type="entry name" value="Flavocytochrome C3, Chain A"/>
    <property type="match status" value="1"/>
</dbReference>
<comment type="caution">
    <text evidence="3">The sequence shown here is derived from an EMBL/GenBank/DDBJ whole genome shotgun (WGS) entry which is preliminary data.</text>
</comment>
<dbReference type="Pfam" id="PF13435">
    <property type="entry name" value="Cytochrome_C554"/>
    <property type="match status" value="1"/>
</dbReference>